<dbReference type="InParanoid" id="A0A0D0DZB4"/>
<reference evidence="2" key="2">
    <citation type="submission" date="2015-01" db="EMBL/GenBank/DDBJ databases">
        <title>Evolutionary Origins and Diversification of the Mycorrhizal Mutualists.</title>
        <authorList>
            <consortium name="DOE Joint Genome Institute"/>
            <consortium name="Mycorrhizal Genomics Consortium"/>
            <person name="Kohler A."/>
            <person name="Kuo A."/>
            <person name="Nagy L.G."/>
            <person name="Floudas D."/>
            <person name="Copeland A."/>
            <person name="Barry K.W."/>
            <person name="Cichocki N."/>
            <person name="Veneault-Fourrey C."/>
            <person name="LaButti K."/>
            <person name="Lindquist E.A."/>
            <person name="Lipzen A."/>
            <person name="Lundell T."/>
            <person name="Morin E."/>
            <person name="Murat C."/>
            <person name="Riley R."/>
            <person name="Ohm R."/>
            <person name="Sun H."/>
            <person name="Tunlid A."/>
            <person name="Henrissat B."/>
            <person name="Grigoriev I.V."/>
            <person name="Hibbett D.S."/>
            <person name="Martin F."/>
        </authorList>
    </citation>
    <scope>NUCLEOTIDE SEQUENCE [LARGE SCALE GENOMIC DNA]</scope>
    <source>
        <strain evidence="2">Ve08.2h10</strain>
    </source>
</reference>
<dbReference type="Proteomes" id="UP000054538">
    <property type="component" value="Unassembled WGS sequence"/>
</dbReference>
<name>A0A0D0DZB4_9AGAM</name>
<keyword evidence="2" id="KW-1185">Reference proteome</keyword>
<sequence>MVLTAALHGESFVVAMGPMLRFRGVATYDQVQLSSELCHHCFVMAFESQSGFR</sequence>
<dbReference type="EMBL" id="KN825290">
    <property type="protein sequence ID" value="KIK92329.1"/>
    <property type="molecule type" value="Genomic_DNA"/>
</dbReference>
<accession>A0A0D0DZB4</accession>
<dbReference type="AlphaFoldDB" id="A0A0D0DZB4"/>
<protein>
    <submittedName>
        <fullName evidence="1">Uncharacterized protein</fullName>
    </submittedName>
</protein>
<organism evidence="1 2">
    <name type="scientific">Paxillus rubicundulus Ve08.2h10</name>
    <dbReference type="NCBI Taxonomy" id="930991"/>
    <lineage>
        <taxon>Eukaryota</taxon>
        <taxon>Fungi</taxon>
        <taxon>Dikarya</taxon>
        <taxon>Basidiomycota</taxon>
        <taxon>Agaricomycotina</taxon>
        <taxon>Agaricomycetes</taxon>
        <taxon>Agaricomycetidae</taxon>
        <taxon>Boletales</taxon>
        <taxon>Paxilineae</taxon>
        <taxon>Paxillaceae</taxon>
        <taxon>Paxillus</taxon>
    </lineage>
</organism>
<gene>
    <name evidence="1" type="ORF">PAXRUDRAFT_580644</name>
</gene>
<reference evidence="1 2" key="1">
    <citation type="submission" date="2014-04" db="EMBL/GenBank/DDBJ databases">
        <authorList>
            <consortium name="DOE Joint Genome Institute"/>
            <person name="Kuo A."/>
            <person name="Kohler A."/>
            <person name="Jargeat P."/>
            <person name="Nagy L.G."/>
            <person name="Floudas D."/>
            <person name="Copeland A."/>
            <person name="Barry K.W."/>
            <person name="Cichocki N."/>
            <person name="Veneault-Fourrey C."/>
            <person name="LaButti K."/>
            <person name="Lindquist E.A."/>
            <person name="Lipzen A."/>
            <person name="Lundell T."/>
            <person name="Morin E."/>
            <person name="Murat C."/>
            <person name="Sun H."/>
            <person name="Tunlid A."/>
            <person name="Henrissat B."/>
            <person name="Grigoriev I.V."/>
            <person name="Hibbett D.S."/>
            <person name="Martin F."/>
            <person name="Nordberg H.P."/>
            <person name="Cantor M.N."/>
            <person name="Hua S.X."/>
        </authorList>
    </citation>
    <scope>NUCLEOTIDE SEQUENCE [LARGE SCALE GENOMIC DNA]</scope>
    <source>
        <strain evidence="1 2">Ve08.2h10</strain>
    </source>
</reference>
<evidence type="ECO:0000313" key="2">
    <source>
        <dbReference type="Proteomes" id="UP000054538"/>
    </source>
</evidence>
<proteinExistence type="predicted"/>
<dbReference type="HOGENOM" id="CLU_3069372_0_0_1"/>
<evidence type="ECO:0000313" key="1">
    <source>
        <dbReference type="EMBL" id="KIK92329.1"/>
    </source>
</evidence>